<evidence type="ECO:0008006" key="5">
    <source>
        <dbReference type="Google" id="ProtNLM"/>
    </source>
</evidence>
<sequence>MYLVLIAWLYVALMMAVAEATHTTGTVLGAVITFVLYGLLPMSVVLYLMGSPARRRAIKAKEAAERAEALALAQAKQASDPAPLTAAPAAAPHRAAEGAPASGAPDAGGQATRVAETPAVAAVREEQR</sequence>
<keyword evidence="2" id="KW-0472">Membrane</keyword>
<organism evidence="3 4">
    <name type="scientific">Curvibacter cyanobacteriorum</name>
    <dbReference type="NCBI Taxonomy" id="3026422"/>
    <lineage>
        <taxon>Bacteria</taxon>
        <taxon>Pseudomonadati</taxon>
        <taxon>Pseudomonadota</taxon>
        <taxon>Betaproteobacteria</taxon>
        <taxon>Burkholderiales</taxon>
        <taxon>Comamonadaceae</taxon>
        <taxon>Curvibacter</taxon>
    </lineage>
</organism>
<reference evidence="3 4" key="1">
    <citation type="submission" date="2023-02" db="EMBL/GenBank/DDBJ databases">
        <title>Bacterial whole genomic sequence of Curvibacter sp. HBC61.</title>
        <authorList>
            <person name="Le V."/>
            <person name="Ko S.-R."/>
            <person name="Ahn C.-Y."/>
            <person name="Oh H.-M."/>
        </authorList>
    </citation>
    <scope>NUCLEOTIDE SEQUENCE [LARGE SCALE GENOMIC DNA]</scope>
    <source>
        <strain evidence="3 4">HBC61</strain>
    </source>
</reference>
<evidence type="ECO:0000256" key="2">
    <source>
        <dbReference type="SAM" id="Phobius"/>
    </source>
</evidence>
<evidence type="ECO:0000313" key="4">
    <source>
        <dbReference type="Proteomes" id="UP001528673"/>
    </source>
</evidence>
<dbReference type="RefSeq" id="WP_273949403.1">
    <property type="nucleotide sequence ID" value="NZ_JAQSIP010000002.1"/>
</dbReference>
<name>A0ABT5MZ07_9BURK</name>
<feature type="transmembrane region" description="Helical" evidence="2">
    <location>
        <begin position="30"/>
        <end position="49"/>
    </location>
</feature>
<protein>
    <recommendedName>
        <fullName evidence="5">Transmembrane protein</fullName>
    </recommendedName>
</protein>
<gene>
    <name evidence="3" type="ORF">PSQ40_05450</name>
</gene>
<evidence type="ECO:0000313" key="3">
    <source>
        <dbReference type="EMBL" id="MDD0838012.1"/>
    </source>
</evidence>
<dbReference type="EMBL" id="JAQSIP010000002">
    <property type="protein sequence ID" value="MDD0838012.1"/>
    <property type="molecule type" value="Genomic_DNA"/>
</dbReference>
<feature type="compositionally biased region" description="Low complexity" evidence="1">
    <location>
        <begin position="74"/>
        <end position="111"/>
    </location>
</feature>
<proteinExistence type="predicted"/>
<feature type="region of interest" description="Disordered" evidence="1">
    <location>
        <begin position="74"/>
        <end position="128"/>
    </location>
</feature>
<keyword evidence="2" id="KW-0812">Transmembrane</keyword>
<keyword evidence="4" id="KW-1185">Reference proteome</keyword>
<comment type="caution">
    <text evidence="3">The sequence shown here is derived from an EMBL/GenBank/DDBJ whole genome shotgun (WGS) entry which is preliminary data.</text>
</comment>
<keyword evidence="2" id="KW-1133">Transmembrane helix</keyword>
<dbReference type="Proteomes" id="UP001528673">
    <property type="component" value="Unassembled WGS sequence"/>
</dbReference>
<accession>A0ABT5MZ07</accession>
<evidence type="ECO:0000256" key="1">
    <source>
        <dbReference type="SAM" id="MobiDB-lite"/>
    </source>
</evidence>